<keyword evidence="2" id="KW-0479">Metal-binding</keyword>
<dbReference type="InterPro" id="IPR017900">
    <property type="entry name" value="4Fe4S_Fe_S_CS"/>
</dbReference>
<keyword evidence="1" id="KW-0004">4Fe-4S</keyword>
<keyword evidence="7" id="KW-1185">Reference proteome</keyword>
<dbReference type="Gene3D" id="3.30.70.20">
    <property type="match status" value="1"/>
</dbReference>
<evidence type="ECO:0000256" key="1">
    <source>
        <dbReference type="ARBA" id="ARBA00022485"/>
    </source>
</evidence>
<evidence type="ECO:0000256" key="4">
    <source>
        <dbReference type="ARBA" id="ARBA00023014"/>
    </source>
</evidence>
<feature type="domain" description="4Fe-4S ferredoxin-type" evidence="5">
    <location>
        <begin position="37"/>
        <end position="66"/>
    </location>
</feature>
<evidence type="ECO:0000313" key="6">
    <source>
        <dbReference type="EMBL" id="WGS64323.1"/>
    </source>
</evidence>
<reference evidence="6 7" key="1">
    <citation type="submission" date="2021-02" db="EMBL/GenBank/DDBJ databases">
        <title>Characterization of Marinitoga sp. nov. str. BP5-C20A.</title>
        <authorList>
            <person name="Erauso G."/>
            <person name="Postec A."/>
        </authorList>
    </citation>
    <scope>NUCLEOTIDE SEQUENCE [LARGE SCALE GENOMIC DNA]</scope>
    <source>
        <strain evidence="6 7">BP5-C20A</strain>
    </source>
</reference>
<dbReference type="PROSITE" id="PS00198">
    <property type="entry name" value="4FE4S_FER_1"/>
    <property type="match status" value="1"/>
</dbReference>
<keyword evidence="3" id="KW-0408">Iron</keyword>
<proteinExistence type="predicted"/>
<accession>A0ABY8PNV9</accession>
<dbReference type="SUPFAM" id="SSF54862">
    <property type="entry name" value="4Fe-4S ferredoxins"/>
    <property type="match status" value="1"/>
</dbReference>
<dbReference type="InterPro" id="IPR017896">
    <property type="entry name" value="4Fe4S_Fe-S-bd"/>
</dbReference>
<feature type="domain" description="4Fe-4S ferredoxin-type" evidence="5">
    <location>
        <begin position="68"/>
        <end position="99"/>
    </location>
</feature>
<evidence type="ECO:0000259" key="5">
    <source>
        <dbReference type="PROSITE" id="PS51379"/>
    </source>
</evidence>
<dbReference type="PROSITE" id="PS51379">
    <property type="entry name" value="4FE4S_FER_2"/>
    <property type="match status" value="2"/>
</dbReference>
<keyword evidence="4" id="KW-0411">Iron-sulfur</keyword>
<evidence type="ECO:0000256" key="2">
    <source>
        <dbReference type="ARBA" id="ARBA00022723"/>
    </source>
</evidence>
<name>A0ABY8PNV9_9BACT</name>
<dbReference type="RefSeq" id="WP_280997894.1">
    <property type="nucleotide sequence ID" value="NZ_CP069362.1"/>
</dbReference>
<dbReference type="PANTHER" id="PTHR43687">
    <property type="entry name" value="ADENYLYLSULFATE REDUCTASE, BETA SUBUNIT"/>
    <property type="match status" value="1"/>
</dbReference>
<dbReference type="Pfam" id="PF12838">
    <property type="entry name" value="Fer4_7"/>
    <property type="match status" value="1"/>
</dbReference>
<organism evidence="6 7">
    <name type="scientific">Marinitoga aeolica</name>
    <dbReference type="NCBI Taxonomy" id="2809031"/>
    <lineage>
        <taxon>Bacteria</taxon>
        <taxon>Thermotogati</taxon>
        <taxon>Thermotogota</taxon>
        <taxon>Thermotogae</taxon>
        <taxon>Petrotogales</taxon>
        <taxon>Petrotogaceae</taxon>
        <taxon>Marinitoga</taxon>
    </lineage>
</organism>
<evidence type="ECO:0000313" key="7">
    <source>
        <dbReference type="Proteomes" id="UP001232493"/>
    </source>
</evidence>
<protein>
    <submittedName>
        <fullName evidence="6">Ferredoxin family protein</fullName>
    </submittedName>
</protein>
<dbReference type="Proteomes" id="UP001232493">
    <property type="component" value="Chromosome"/>
</dbReference>
<evidence type="ECO:0000256" key="3">
    <source>
        <dbReference type="ARBA" id="ARBA00023004"/>
    </source>
</evidence>
<dbReference type="InterPro" id="IPR050572">
    <property type="entry name" value="Fe-S_Ferredoxin"/>
</dbReference>
<sequence>MSTPNNMPTIGKDALGREVKDLTKISWWGMNRKEINWYPTIDHDKCAGCGLCFVTCGRRVFDWDDKLSKPVVAQPYNCMVGCQTCANLCPTSAISFPDVSEMKKLVAKNNVVKKSFEKIAPLINCDKPLDDEETESNFNKS</sequence>
<dbReference type="PANTHER" id="PTHR43687:SF2">
    <property type="entry name" value="FERREDOXIN 3"/>
    <property type="match status" value="1"/>
</dbReference>
<dbReference type="EMBL" id="CP069362">
    <property type="protein sequence ID" value="WGS64323.1"/>
    <property type="molecule type" value="Genomic_DNA"/>
</dbReference>
<gene>
    <name evidence="6" type="ORF">JRV97_08070</name>
</gene>